<dbReference type="GO" id="GO:0016020">
    <property type="term" value="C:membrane"/>
    <property type="evidence" value="ECO:0007669"/>
    <property type="project" value="UniProtKB-SubCell"/>
</dbReference>
<dbReference type="Proteomes" id="UP000050794">
    <property type="component" value="Unassembled WGS sequence"/>
</dbReference>
<evidence type="ECO:0000313" key="6">
    <source>
        <dbReference type="WBParaSite" id="TCNE_0000615401-mRNA-1"/>
    </source>
</evidence>
<evidence type="ECO:0000313" key="4">
    <source>
        <dbReference type="EMBL" id="VDM37447.1"/>
    </source>
</evidence>
<evidence type="ECO:0000313" key="5">
    <source>
        <dbReference type="Proteomes" id="UP000050794"/>
    </source>
</evidence>
<feature type="signal peptide" evidence="3">
    <location>
        <begin position="1"/>
        <end position="15"/>
    </location>
</feature>
<evidence type="ECO:0000256" key="3">
    <source>
        <dbReference type="SAM" id="SignalP"/>
    </source>
</evidence>
<evidence type="ECO:0000256" key="2">
    <source>
        <dbReference type="SAM" id="MobiDB-lite"/>
    </source>
</evidence>
<comment type="subcellular location">
    <subcellularLocation>
        <location evidence="1">Membrane</location>
        <topology evidence="1">Multi-pass membrane protein</topology>
    </subcellularLocation>
</comment>
<proteinExistence type="inferred from homology"/>
<organism evidence="5 6">
    <name type="scientific">Toxocara canis</name>
    <name type="common">Canine roundworm</name>
    <dbReference type="NCBI Taxonomy" id="6265"/>
    <lineage>
        <taxon>Eukaryota</taxon>
        <taxon>Metazoa</taxon>
        <taxon>Ecdysozoa</taxon>
        <taxon>Nematoda</taxon>
        <taxon>Chromadorea</taxon>
        <taxon>Rhabditida</taxon>
        <taxon>Spirurina</taxon>
        <taxon>Ascaridomorpha</taxon>
        <taxon>Ascaridoidea</taxon>
        <taxon>Toxocaridae</taxon>
        <taxon>Toxocara</taxon>
    </lineage>
</organism>
<feature type="chain" id="PRO_5044553086" description="Receptor expression-enhancing protein" evidence="3">
    <location>
        <begin position="16"/>
        <end position="254"/>
    </location>
</feature>
<dbReference type="InterPro" id="IPR004345">
    <property type="entry name" value="TB2_DP1_HVA22"/>
</dbReference>
<reference evidence="4 5" key="2">
    <citation type="submission" date="2018-11" db="EMBL/GenBank/DDBJ databases">
        <authorList>
            <consortium name="Pathogen Informatics"/>
        </authorList>
    </citation>
    <scope>NUCLEOTIDE SEQUENCE [LARGE SCALE GENOMIC DNA]</scope>
</reference>
<accession>A0A183UCD4</accession>
<dbReference type="WBParaSite" id="TCNE_0000615401-mRNA-1">
    <property type="protein sequence ID" value="TCNE_0000615401-mRNA-1"/>
    <property type="gene ID" value="TCNE_0000615401"/>
</dbReference>
<dbReference type="PANTHER" id="PTHR12300">
    <property type="entry name" value="HVA22-LIKE PROTEINS"/>
    <property type="match status" value="1"/>
</dbReference>
<protein>
    <recommendedName>
        <fullName evidence="1">Receptor expression-enhancing protein</fullName>
    </recommendedName>
</protein>
<name>A0A183UCD4_TOXCA</name>
<comment type="similarity">
    <text evidence="1">Belongs to the DP1 family.</text>
</comment>
<gene>
    <name evidence="4" type="ORF">TCNE_LOCUS6154</name>
</gene>
<feature type="compositionally biased region" description="Basic and acidic residues" evidence="2">
    <location>
        <begin position="245"/>
        <end position="254"/>
    </location>
</feature>
<keyword evidence="3" id="KW-0732">Signal</keyword>
<feature type="region of interest" description="Disordered" evidence="2">
    <location>
        <begin position="200"/>
        <end position="254"/>
    </location>
</feature>
<dbReference type="Pfam" id="PF03134">
    <property type="entry name" value="TB2_DP1_HVA22"/>
    <property type="match status" value="1"/>
</dbReference>
<keyword evidence="5" id="KW-1185">Reference proteome</keyword>
<evidence type="ECO:0000256" key="1">
    <source>
        <dbReference type="RuleBase" id="RU362006"/>
    </source>
</evidence>
<sequence>MVLGFLSQAITVAIGAVYPTFQTFKVIRDGSAVQMVSIRVCGNEGESVKEDEQIGDYLQKVFSSFLAADTVADALLLSYIMPGYTFLKFAFLLWTVNPWLNGSEVIFNKVVAPMLATYEQDFDALLSHVITSGRGSLEGIWGTTLDRARRVALAVIWKGASQPLDVYGPRHRAFIRAVEEQDEVDVAVNYDLIIEAQPSHGDAEAENLHEPNVGYVPESVDQPDTSRPVRRGRSRKTASAAGKGGRREYHLNDD</sequence>
<reference evidence="6" key="1">
    <citation type="submission" date="2016-06" db="UniProtKB">
        <authorList>
            <consortium name="WormBaseParasite"/>
        </authorList>
    </citation>
    <scope>IDENTIFICATION</scope>
</reference>
<dbReference type="EMBL" id="UYWY01019446">
    <property type="protein sequence ID" value="VDM37447.1"/>
    <property type="molecule type" value="Genomic_DNA"/>
</dbReference>
<dbReference type="AlphaFoldDB" id="A0A183UCD4"/>